<protein>
    <submittedName>
        <fullName evidence="2">DNA polymerase beta domain protein region</fullName>
    </submittedName>
</protein>
<dbReference type="SUPFAM" id="SSF81301">
    <property type="entry name" value="Nucleotidyltransferase"/>
    <property type="match status" value="1"/>
</dbReference>
<gene>
    <name evidence="2" type="ORF">BJBARM4_0669</name>
</gene>
<dbReference type="EMBL" id="GG730050">
    <property type="protein sequence ID" value="EEZ92728.1"/>
    <property type="molecule type" value="Genomic_DNA"/>
</dbReference>
<name>D2EFY8_PARA4</name>
<dbReference type="PANTHER" id="PTHR33933">
    <property type="entry name" value="NUCLEOTIDYLTRANSFERASE"/>
    <property type="match status" value="1"/>
</dbReference>
<dbReference type="Gene3D" id="3.30.460.10">
    <property type="entry name" value="Beta Polymerase, domain 2"/>
    <property type="match status" value="1"/>
</dbReference>
<accession>D2EFY8</accession>
<evidence type="ECO:0000313" key="3">
    <source>
        <dbReference type="Proteomes" id="UP000009375"/>
    </source>
</evidence>
<dbReference type="PANTHER" id="PTHR33933:SF1">
    <property type="entry name" value="PROTEIN ADENYLYLTRANSFERASE MNTA-RELATED"/>
    <property type="match status" value="1"/>
</dbReference>
<proteinExistence type="predicted"/>
<dbReference type="GO" id="GO:0016779">
    <property type="term" value="F:nucleotidyltransferase activity"/>
    <property type="evidence" value="ECO:0007669"/>
    <property type="project" value="InterPro"/>
</dbReference>
<dbReference type="Pfam" id="PF01909">
    <property type="entry name" value="NTP_transf_2"/>
    <property type="match status" value="1"/>
</dbReference>
<reference evidence="2 3" key="1">
    <citation type="journal article" date="2010" name="Proc. Natl. Acad. Sci. U.S.A.">
        <title>Enigmatic, ultrasmall, uncultivated Archaea.</title>
        <authorList>
            <person name="Baker B.J."/>
            <person name="Comolli L.R."/>
            <person name="Dick G.J."/>
            <person name="Hauser L.J."/>
            <person name="Hyatt D."/>
            <person name="Dill B.D."/>
            <person name="Land M.L."/>
            <person name="Verberkmoes N.C."/>
            <person name="Hettich R.L."/>
            <person name="Banfield J.F."/>
        </authorList>
    </citation>
    <scope>NUCLEOTIDE SEQUENCE [LARGE SCALE GENOMIC DNA]</scope>
</reference>
<evidence type="ECO:0000313" key="2">
    <source>
        <dbReference type="EMBL" id="EEZ92728.1"/>
    </source>
</evidence>
<dbReference type="InterPro" id="IPR043519">
    <property type="entry name" value="NT_sf"/>
</dbReference>
<dbReference type="InterPro" id="IPR002934">
    <property type="entry name" value="Polymerase_NTP_transf_dom"/>
</dbReference>
<sequence>MEENNEKGHLELRGYDAAYKFAKEIFEKYPKVMKTIVLFGSYSKGKETEDSDIDIMIVMDDVLNKLDENVQSLIFSDVDKLVKESKVKLHLNFVTLTAFWRGVIAADPVSINVLKYGVPLIDTGYFEPLQALLNMGEIKPTEESIYASLTRSELYSNSAKLKLASVITDMYWAVVNSAQSAIMRQGDIPPSPEVIPEMLLKLEERGLIKKKQIEDFNEIFTLGKRIFHGEKIDISGEKAQEIISKGLDFNSKMADIAKSK</sequence>
<dbReference type="InterPro" id="IPR052548">
    <property type="entry name" value="Type_VII_TA_antitoxin"/>
</dbReference>
<dbReference type="Proteomes" id="UP000009375">
    <property type="component" value="Unassembled WGS sequence"/>
</dbReference>
<dbReference type="AlphaFoldDB" id="D2EFY8"/>
<feature type="domain" description="Polymerase nucleotidyl transferase" evidence="1">
    <location>
        <begin position="20"/>
        <end position="107"/>
    </location>
</feature>
<organism evidence="2 3">
    <name type="scientific">Candidatus Parvarchaeum acidiphilum ARMAN-4</name>
    <dbReference type="NCBI Taxonomy" id="662760"/>
    <lineage>
        <taxon>Archaea</taxon>
        <taxon>Candidatus Parvarchaeota</taxon>
        <taxon>Candidatus Parvarchaeum</taxon>
    </lineage>
</organism>
<evidence type="ECO:0000259" key="1">
    <source>
        <dbReference type="Pfam" id="PF01909"/>
    </source>
</evidence>
<dbReference type="CDD" id="cd05403">
    <property type="entry name" value="NT_KNTase_like"/>
    <property type="match status" value="1"/>
</dbReference>